<keyword evidence="1 3" id="KW-0597">Phosphoprotein</keyword>
<gene>
    <name evidence="6" type="ORF">J2X11_002545</name>
</gene>
<dbReference type="Pfam" id="PF00196">
    <property type="entry name" value="GerE"/>
    <property type="match status" value="1"/>
</dbReference>
<dbReference type="RefSeq" id="WP_309971709.1">
    <property type="nucleotide sequence ID" value="NZ_JAVDWH010000001.1"/>
</dbReference>
<dbReference type="InterPro" id="IPR058245">
    <property type="entry name" value="NreC/VraR/RcsB-like_REC"/>
</dbReference>
<dbReference type="Proteomes" id="UP001257739">
    <property type="component" value="Unassembled WGS sequence"/>
</dbReference>
<dbReference type="CDD" id="cd17535">
    <property type="entry name" value="REC_NarL-like"/>
    <property type="match status" value="1"/>
</dbReference>
<dbReference type="InterPro" id="IPR011006">
    <property type="entry name" value="CheY-like_superfamily"/>
</dbReference>
<dbReference type="PANTHER" id="PTHR43214:SF43">
    <property type="entry name" value="TWO-COMPONENT RESPONSE REGULATOR"/>
    <property type="match status" value="1"/>
</dbReference>
<dbReference type="Gene3D" id="3.40.50.2300">
    <property type="match status" value="1"/>
</dbReference>
<protein>
    <submittedName>
        <fullName evidence="6">DNA-binding NarL/FixJ family response regulator</fullName>
    </submittedName>
</protein>
<reference evidence="6 7" key="1">
    <citation type="submission" date="2023-07" db="EMBL/GenBank/DDBJ databases">
        <title>Sorghum-associated microbial communities from plants grown in Nebraska, USA.</title>
        <authorList>
            <person name="Schachtman D."/>
        </authorList>
    </citation>
    <scope>NUCLEOTIDE SEQUENCE [LARGE SCALE GENOMIC DNA]</scope>
    <source>
        <strain evidence="6 7">BE248</strain>
    </source>
</reference>
<organism evidence="6 7">
    <name type="scientific">Aeromicrobium panaciterrae</name>
    <dbReference type="NCBI Taxonomy" id="363861"/>
    <lineage>
        <taxon>Bacteria</taxon>
        <taxon>Bacillati</taxon>
        <taxon>Actinomycetota</taxon>
        <taxon>Actinomycetes</taxon>
        <taxon>Propionibacteriales</taxon>
        <taxon>Nocardioidaceae</taxon>
        <taxon>Aeromicrobium</taxon>
    </lineage>
</organism>
<feature type="domain" description="HTH luxR-type" evidence="4">
    <location>
        <begin position="145"/>
        <end position="210"/>
    </location>
</feature>
<sequence length="214" mass="22837">MDPIRVLLADDHPVVRSGLRALLDSLPGYDVVADVADGEAAVREAQLTKPDVVLMDIRMPGIDGIEATRRLRAAVPDTAILVLTMFDDDDTVFAAMRAGAMGYLLKGAEQDEIDRGIRAVVAGEAIFSPGVAQRVLGFLSSPRAGGDPFPELTEREREVLDLVAAGRRNQAIAEELFLSPKTIANHISSIFVKLAVADRSEAIVRARQGGLGGP</sequence>
<dbReference type="InterPro" id="IPR039420">
    <property type="entry name" value="WalR-like"/>
</dbReference>
<dbReference type="PANTHER" id="PTHR43214">
    <property type="entry name" value="TWO-COMPONENT RESPONSE REGULATOR"/>
    <property type="match status" value="1"/>
</dbReference>
<dbReference type="SUPFAM" id="SSF52172">
    <property type="entry name" value="CheY-like"/>
    <property type="match status" value="1"/>
</dbReference>
<dbReference type="SMART" id="SM00448">
    <property type="entry name" value="REC"/>
    <property type="match status" value="1"/>
</dbReference>
<feature type="domain" description="Response regulatory" evidence="5">
    <location>
        <begin position="5"/>
        <end position="121"/>
    </location>
</feature>
<evidence type="ECO:0000256" key="1">
    <source>
        <dbReference type="ARBA" id="ARBA00022553"/>
    </source>
</evidence>
<evidence type="ECO:0000256" key="2">
    <source>
        <dbReference type="ARBA" id="ARBA00023125"/>
    </source>
</evidence>
<feature type="modified residue" description="4-aspartylphosphate" evidence="3">
    <location>
        <position position="56"/>
    </location>
</feature>
<dbReference type="InterPro" id="IPR000792">
    <property type="entry name" value="Tscrpt_reg_LuxR_C"/>
</dbReference>
<dbReference type="EMBL" id="JAVDWH010000001">
    <property type="protein sequence ID" value="MDR7087706.1"/>
    <property type="molecule type" value="Genomic_DNA"/>
</dbReference>
<dbReference type="SUPFAM" id="SSF46894">
    <property type="entry name" value="C-terminal effector domain of the bipartite response regulators"/>
    <property type="match status" value="1"/>
</dbReference>
<proteinExistence type="predicted"/>
<dbReference type="PROSITE" id="PS50110">
    <property type="entry name" value="RESPONSE_REGULATORY"/>
    <property type="match status" value="1"/>
</dbReference>
<dbReference type="PROSITE" id="PS50043">
    <property type="entry name" value="HTH_LUXR_2"/>
    <property type="match status" value="1"/>
</dbReference>
<dbReference type="InterPro" id="IPR001789">
    <property type="entry name" value="Sig_transdc_resp-reg_receiver"/>
</dbReference>
<name>A0ABU1URA2_9ACTN</name>
<dbReference type="InterPro" id="IPR016032">
    <property type="entry name" value="Sig_transdc_resp-reg_C-effctor"/>
</dbReference>
<evidence type="ECO:0000259" key="4">
    <source>
        <dbReference type="PROSITE" id="PS50043"/>
    </source>
</evidence>
<dbReference type="PRINTS" id="PR00038">
    <property type="entry name" value="HTHLUXR"/>
</dbReference>
<keyword evidence="7" id="KW-1185">Reference proteome</keyword>
<dbReference type="CDD" id="cd06170">
    <property type="entry name" value="LuxR_C_like"/>
    <property type="match status" value="1"/>
</dbReference>
<dbReference type="Pfam" id="PF00072">
    <property type="entry name" value="Response_reg"/>
    <property type="match status" value="1"/>
</dbReference>
<dbReference type="SMART" id="SM00421">
    <property type="entry name" value="HTH_LUXR"/>
    <property type="match status" value="1"/>
</dbReference>
<accession>A0ABU1URA2</accession>
<evidence type="ECO:0000259" key="5">
    <source>
        <dbReference type="PROSITE" id="PS50110"/>
    </source>
</evidence>
<dbReference type="GO" id="GO:0003677">
    <property type="term" value="F:DNA binding"/>
    <property type="evidence" value="ECO:0007669"/>
    <property type="project" value="UniProtKB-KW"/>
</dbReference>
<comment type="caution">
    <text evidence="6">The sequence shown here is derived from an EMBL/GenBank/DDBJ whole genome shotgun (WGS) entry which is preliminary data.</text>
</comment>
<evidence type="ECO:0000313" key="7">
    <source>
        <dbReference type="Proteomes" id="UP001257739"/>
    </source>
</evidence>
<keyword evidence="2 6" id="KW-0238">DNA-binding</keyword>
<evidence type="ECO:0000313" key="6">
    <source>
        <dbReference type="EMBL" id="MDR7087706.1"/>
    </source>
</evidence>
<dbReference type="PROSITE" id="PS00622">
    <property type="entry name" value="HTH_LUXR_1"/>
    <property type="match status" value="1"/>
</dbReference>
<evidence type="ECO:0000256" key="3">
    <source>
        <dbReference type="PROSITE-ProRule" id="PRU00169"/>
    </source>
</evidence>